<gene>
    <name evidence="1" type="ORF">RchiOBHm_Chr5g0046901</name>
</gene>
<comment type="caution">
    <text evidence="1">The sequence shown here is derived from an EMBL/GenBank/DDBJ whole genome shotgun (WGS) entry which is preliminary data.</text>
</comment>
<accession>A0A2P6QEB1</accession>
<name>A0A2P6QEB1_ROSCH</name>
<dbReference type="Gramene" id="PRQ32487">
    <property type="protein sequence ID" value="PRQ32487"/>
    <property type="gene ID" value="RchiOBHm_Chr5g0046901"/>
</dbReference>
<keyword evidence="2" id="KW-1185">Reference proteome</keyword>
<organism evidence="1 2">
    <name type="scientific">Rosa chinensis</name>
    <name type="common">China rose</name>
    <dbReference type="NCBI Taxonomy" id="74649"/>
    <lineage>
        <taxon>Eukaryota</taxon>
        <taxon>Viridiplantae</taxon>
        <taxon>Streptophyta</taxon>
        <taxon>Embryophyta</taxon>
        <taxon>Tracheophyta</taxon>
        <taxon>Spermatophyta</taxon>
        <taxon>Magnoliopsida</taxon>
        <taxon>eudicotyledons</taxon>
        <taxon>Gunneridae</taxon>
        <taxon>Pentapetalae</taxon>
        <taxon>rosids</taxon>
        <taxon>fabids</taxon>
        <taxon>Rosales</taxon>
        <taxon>Rosaceae</taxon>
        <taxon>Rosoideae</taxon>
        <taxon>Rosoideae incertae sedis</taxon>
        <taxon>Rosa</taxon>
    </lineage>
</organism>
<dbReference type="AlphaFoldDB" id="A0A2P6QEB1"/>
<protein>
    <submittedName>
        <fullName evidence="1">Uncharacterized protein</fullName>
    </submittedName>
</protein>
<sequence>MNQQLTIMRNALSSKQACPSLFKSGMSAVAILLYSSQKLEEKLTCCRAYECCLKRHSVVGGNSVIEIQLHEVILLVLNERRRLLITWDMYQLFLSFDVLCLEL</sequence>
<dbReference type="EMBL" id="PDCK01000043">
    <property type="protein sequence ID" value="PRQ32487.1"/>
    <property type="molecule type" value="Genomic_DNA"/>
</dbReference>
<dbReference type="Proteomes" id="UP000238479">
    <property type="component" value="Chromosome 5"/>
</dbReference>
<reference evidence="1 2" key="1">
    <citation type="journal article" date="2018" name="Nat. Genet.">
        <title>The Rosa genome provides new insights in the design of modern roses.</title>
        <authorList>
            <person name="Bendahmane M."/>
        </authorList>
    </citation>
    <scope>NUCLEOTIDE SEQUENCE [LARGE SCALE GENOMIC DNA]</scope>
    <source>
        <strain evidence="2">cv. Old Blush</strain>
    </source>
</reference>
<evidence type="ECO:0000313" key="1">
    <source>
        <dbReference type="EMBL" id="PRQ32487.1"/>
    </source>
</evidence>
<proteinExistence type="predicted"/>
<evidence type="ECO:0000313" key="2">
    <source>
        <dbReference type="Proteomes" id="UP000238479"/>
    </source>
</evidence>